<name>A0A085TV88_9RHOB</name>
<dbReference type="OrthoDB" id="159440at2"/>
<keyword evidence="2" id="KW-1185">Reference proteome</keyword>
<reference evidence="1 2" key="2">
    <citation type="journal article" date="2015" name="Antonie Van Leeuwenhoek">
        <title>Thioclava indica sp. nov., isolated from surface seawater of the Indian Ocean.</title>
        <authorList>
            <person name="Liu Y."/>
            <person name="Lai Q."/>
            <person name="Du J."/>
            <person name="Xu H."/>
            <person name="Jiang L."/>
            <person name="Shao Z."/>
        </authorList>
    </citation>
    <scope>NUCLEOTIDE SEQUENCE [LARGE SCALE GENOMIC DNA]</scope>
    <source>
        <strain evidence="1 2">13D2W-2</strain>
    </source>
</reference>
<dbReference type="EMBL" id="AQRC01000009">
    <property type="protein sequence ID" value="KFE34635.1"/>
    <property type="molecule type" value="Genomic_DNA"/>
</dbReference>
<evidence type="ECO:0000313" key="1">
    <source>
        <dbReference type="EMBL" id="KFE34635.1"/>
    </source>
</evidence>
<dbReference type="Proteomes" id="UP000028607">
    <property type="component" value="Unassembled WGS sequence"/>
</dbReference>
<evidence type="ECO:0000313" key="2">
    <source>
        <dbReference type="Proteomes" id="UP000028607"/>
    </source>
</evidence>
<sequence length="124" mass="13671">MSKLRYLWAHHRVAAIGFALALLLALFFTGRLMNRAVYWSDPAHRDQMPEAWMTPRYLARSWDLPVETVTALLAPPDARDLVTEGRPTLERIAKAKGRPVADLIADLAAALPAARQATPAGDGQ</sequence>
<proteinExistence type="predicted"/>
<dbReference type="STRING" id="1317124.DW2_12310"/>
<dbReference type="eggNOG" id="ENOG5033DRI">
    <property type="taxonomic scope" value="Bacteria"/>
</dbReference>
<dbReference type="AlphaFoldDB" id="A0A085TV88"/>
<organism evidence="1 2">
    <name type="scientific">Thioclava atlantica</name>
    <dbReference type="NCBI Taxonomy" id="1317124"/>
    <lineage>
        <taxon>Bacteria</taxon>
        <taxon>Pseudomonadati</taxon>
        <taxon>Pseudomonadota</taxon>
        <taxon>Alphaproteobacteria</taxon>
        <taxon>Rhodobacterales</taxon>
        <taxon>Paracoccaceae</taxon>
        <taxon>Thioclava</taxon>
    </lineage>
</organism>
<dbReference type="PATRIC" id="fig|1317124.6.peg.2493"/>
<protein>
    <submittedName>
        <fullName evidence="1">Uncharacterized protein</fullName>
    </submittedName>
</protein>
<accession>A0A085TV88</accession>
<reference evidence="2" key="1">
    <citation type="submission" date="2013-04" db="EMBL/GenBank/DDBJ databases">
        <title>Thioclava sp. 13D2W-2 Genome Sequencing.</title>
        <authorList>
            <person name="Lai Q."/>
            <person name="Li G."/>
            <person name="Shao Z."/>
        </authorList>
    </citation>
    <scope>NUCLEOTIDE SEQUENCE [LARGE SCALE GENOMIC DNA]</scope>
    <source>
        <strain evidence="2">13D2W-2</strain>
    </source>
</reference>
<gene>
    <name evidence="1" type="ORF">DW2_12310</name>
</gene>
<comment type="caution">
    <text evidence="1">The sequence shown here is derived from an EMBL/GenBank/DDBJ whole genome shotgun (WGS) entry which is preliminary data.</text>
</comment>
<dbReference type="RefSeq" id="WP_051855979.1">
    <property type="nucleotide sequence ID" value="NZ_AQRC01000009.1"/>
</dbReference>